<comment type="subcellular location">
    <subcellularLocation>
        <location evidence="4">Cell outer membrane</location>
        <topology evidence="4">Lipid-anchor</topology>
    </subcellularLocation>
</comment>
<dbReference type="PANTHER" id="PTHR37482">
    <property type="entry name" value="OUTER MEMBRANE PROTEIN ASSEMBLY FACTOR BAME"/>
    <property type="match status" value="1"/>
</dbReference>
<gene>
    <name evidence="4" type="primary">bamE</name>
    <name evidence="6" type="ORF">FLL46_03235</name>
</gene>
<dbReference type="HAMAP" id="MF_00925">
    <property type="entry name" value="OM_assembly_BamE"/>
    <property type="match status" value="1"/>
</dbReference>
<sequence>MIKKLSIILVFVLSACVYRLDIQQGNILAQKDIDKLRAGLTKNQVVFVLGSPVVDDAFADDKWIYLYSYKNSNRGTMVKKKLELVFDGDKLVSAAGDYDIPESLKTQ</sequence>
<organism evidence="6 7">
    <name type="scientific">Aliikangiella coralliicola</name>
    <dbReference type="NCBI Taxonomy" id="2592383"/>
    <lineage>
        <taxon>Bacteria</taxon>
        <taxon>Pseudomonadati</taxon>
        <taxon>Pseudomonadota</taxon>
        <taxon>Gammaproteobacteria</taxon>
        <taxon>Oceanospirillales</taxon>
        <taxon>Pleioneaceae</taxon>
        <taxon>Aliikangiella</taxon>
    </lineage>
</organism>
<keyword evidence="7" id="KW-1185">Reference proteome</keyword>
<comment type="caution">
    <text evidence="6">The sequence shown here is derived from an EMBL/GenBank/DDBJ whole genome shotgun (WGS) entry which is preliminary data.</text>
</comment>
<evidence type="ECO:0000256" key="4">
    <source>
        <dbReference type="HAMAP-Rule" id="MF_00925"/>
    </source>
</evidence>
<dbReference type="PANTHER" id="PTHR37482:SF1">
    <property type="entry name" value="OUTER MEMBRANE PROTEIN ASSEMBLY FACTOR BAME"/>
    <property type="match status" value="1"/>
</dbReference>
<dbReference type="GO" id="GO:0030674">
    <property type="term" value="F:protein-macromolecule adaptor activity"/>
    <property type="evidence" value="ECO:0007669"/>
    <property type="project" value="TreeGrafter"/>
</dbReference>
<comment type="similarity">
    <text evidence="4">Belongs to the BamE family.</text>
</comment>
<evidence type="ECO:0000259" key="5">
    <source>
        <dbReference type="Pfam" id="PF04355"/>
    </source>
</evidence>
<evidence type="ECO:0000313" key="6">
    <source>
        <dbReference type="EMBL" id="TQV89156.1"/>
    </source>
</evidence>
<accession>A0A545UI60</accession>
<dbReference type="InterPro" id="IPR007450">
    <property type="entry name" value="BamE_dom"/>
</dbReference>
<keyword evidence="4" id="KW-0564">Palmitate</keyword>
<dbReference type="EMBL" id="VIKS01000002">
    <property type="protein sequence ID" value="TQV89156.1"/>
    <property type="molecule type" value="Genomic_DNA"/>
</dbReference>
<dbReference type="PROSITE" id="PS51257">
    <property type="entry name" value="PROKAR_LIPOPROTEIN"/>
    <property type="match status" value="1"/>
</dbReference>
<dbReference type="GO" id="GO:1990063">
    <property type="term" value="C:Bam protein complex"/>
    <property type="evidence" value="ECO:0007669"/>
    <property type="project" value="TreeGrafter"/>
</dbReference>
<evidence type="ECO:0000256" key="2">
    <source>
        <dbReference type="ARBA" id="ARBA00023136"/>
    </source>
</evidence>
<keyword evidence="4" id="KW-0449">Lipoprotein</keyword>
<dbReference type="AlphaFoldDB" id="A0A545UI60"/>
<keyword evidence="2 4" id="KW-0472">Membrane</keyword>
<evidence type="ECO:0000256" key="3">
    <source>
        <dbReference type="ARBA" id="ARBA00023237"/>
    </source>
</evidence>
<dbReference type="InterPro" id="IPR026592">
    <property type="entry name" value="BamE"/>
</dbReference>
<keyword evidence="3 4" id="KW-0998">Cell outer membrane</keyword>
<dbReference type="GO" id="GO:0043165">
    <property type="term" value="P:Gram-negative-bacterium-type cell outer membrane assembly"/>
    <property type="evidence" value="ECO:0007669"/>
    <property type="project" value="UniProtKB-UniRule"/>
</dbReference>
<comment type="function">
    <text evidence="4">Part of the outer membrane protein assembly complex, which is involved in assembly and insertion of beta-barrel proteins into the outer membrane.</text>
</comment>
<evidence type="ECO:0000256" key="1">
    <source>
        <dbReference type="ARBA" id="ARBA00022729"/>
    </source>
</evidence>
<dbReference type="OrthoDB" id="9808250at2"/>
<protein>
    <recommendedName>
        <fullName evidence="4">Outer membrane protein assembly factor BamE</fullName>
    </recommendedName>
</protein>
<dbReference type="Gene3D" id="3.30.1450.10">
    <property type="match status" value="1"/>
</dbReference>
<dbReference type="RefSeq" id="WP_142892006.1">
    <property type="nucleotide sequence ID" value="NZ_ML660161.1"/>
</dbReference>
<reference evidence="6 7" key="1">
    <citation type="submission" date="2019-07" db="EMBL/GenBank/DDBJ databases">
        <title>Draft genome for Aliikangiella sp. M105.</title>
        <authorList>
            <person name="Wang G."/>
        </authorList>
    </citation>
    <scope>NUCLEOTIDE SEQUENCE [LARGE SCALE GENOMIC DNA]</scope>
    <source>
        <strain evidence="6 7">M105</strain>
    </source>
</reference>
<evidence type="ECO:0000313" key="7">
    <source>
        <dbReference type="Proteomes" id="UP000315439"/>
    </source>
</evidence>
<proteinExistence type="inferred from homology"/>
<keyword evidence="1 4" id="KW-0732">Signal</keyword>
<dbReference type="GO" id="GO:0051205">
    <property type="term" value="P:protein insertion into membrane"/>
    <property type="evidence" value="ECO:0007669"/>
    <property type="project" value="UniProtKB-UniRule"/>
</dbReference>
<name>A0A545UI60_9GAMM</name>
<dbReference type="InterPro" id="IPR037873">
    <property type="entry name" value="BamE-like"/>
</dbReference>
<comment type="subunit">
    <text evidence="4">Part of the Bam complex.</text>
</comment>
<feature type="domain" description="Outer membrane protein assembly factor BamE" evidence="5">
    <location>
        <begin position="25"/>
        <end position="94"/>
    </location>
</feature>
<dbReference type="Proteomes" id="UP000315439">
    <property type="component" value="Unassembled WGS sequence"/>
</dbReference>
<dbReference type="Pfam" id="PF04355">
    <property type="entry name" value="BamE"/>
    <property type="match status" value="1"/>
</dbReference>